<comment type="caution">
    <text evidence="3">The sequence shown here is derived from an EMBL/GenBank/DDBJ whole genome shotgun (WGS) entry which is preliminary data.</text>
</comment>
<feature type="transmembrane region" description="Helical" evidence="1">
    <location>
        <begin position="203"/>
        <end position="224"/>
    </location>
</feature>
<sequence>MIAQQQQWFFSTGGERFGPVGFDYLLDLAKTGKLDPRNDMVWTTSLSDWEPAGEVEGLFERRAVKGGDGSMDGSGDFASTGNFEAKAIPKAHFPGTGRVGYLMGTVVVPVVLIVAWQFIAPILQPYVPENLRNYLPPVILPLAALLALATLVKRFRNVGMSGWWVFGLIVPVLNLWLGYRLLACPGGYATGLKLDGAGKFVAVLYWGTLVAGIGLVTAAGVGAFGELKESGFLQDITTQFNELRKSALPER</sequence>
<keyword evidence="1" id="KW-0812">Transmembrane</keyword>
<evidence type="ECO:0000313" key="4">
    <source>
        <dbReference type="Proteomes" id="UP001320876"/>
    </source>
</evidence>
<evidence type="ECO:0000259" key="2">
    <source>
        <dbReference type="Pfam" id="PF14237"/>
    </source>
</evidence>
<reference evidence="3 4" key="1">
    <citation type="submission" date="2022-10" db="EMBL/GenBank/DDBJ databases">
        <title>Luteolibacter arcticus strain CCTCC AB 2014275, whole genome shotgun sequencing project.</title>
        <authorList>
            <person name="Zhao G."/>
            <person name="Shen L."/>
        </authorList>
    </citation>
    <scope>NUCLEOTIDE SEQUENCE [LARGE SCALE GENOMIC DNA]</scope>
    <source>
        <strain evidence="3 4">CCTCC AB 2014275</strain>
    </source>
</reference>
<feature type="transmembrane region" description="Helical" evidence="1">
    <location>
        <begin position="164"/>
        <end position="183"/>
    </location>
</feature>
<protein>
    <submittedName>
        <fullName evidence="3">DUF4339 domain-containing protein</fullName>
    </submittedName>
</protein>
<accession>A0ABT3GGP2</accession>
<keyword evidence="4" id="KW-1185">Reference proteome</keyword>
<organism evidence="3 4">
    <name type="scientific">Luteolibacter arcticus</name>
    <dbReference type="NCBI Taxonomy" id="1581411"/>
    <lineage>
        <taxon>Bacteria</taxon>
        <taxon>Pseudomonadati</taxon>
        <taxon>Verrucomicrobiota</taxon>
        <taxon>Verrucomicrobiia</taxon>
        <taxon>Verrucomicrobiales</taxon>
        <taxon>Verrucomicrobiaceae</taxon>
        <taxon>Luteolibacter</taxon>
    </lineage>
</organism>
<dbReference type="InterPro" id="IPR008523">
    <property type="entry name" value="DUF805"/>
</dbReference>
<dbReference type="Pfam" id="PF14237">
    <property type="entry name" value="GYF_2"/>
    <property type="match status" value="1"/>
</dbReference>
<dbReference type="InterPro" id="IPR025640">
    <property type="entry name" value="GYF_2"/>
</dbReference>
<dbReference type="RefSeq" id="WP_264486885.1">
    <property type="nucleotide sequence ID" value="NZ_JAPDDT010000003.1"/>
</dbReference>
<evidence type="ECO:0000256" key="1">
    <source>
        <dbReference type="SAM" id="Phobius"/>
    </source>
</evidence>
<keyword evidence="1" id="KW-1133">Transmembrane helix</keyword>
<dbReference type="Pfam" id="PF05656">
    <property type="entry name" value="DUF805"/>
    <property type="match status" value="1"/>
</dbReference>
<evidence type="ECO:0000313" key="3">
    <source>
        <dbReference type="EMBL" id="MCW1922777.1"/>
    </source>
</evidence>
<feature type="transmembrane region" description="Helical" evidence="1">
    <location>
        <begin position="134"/>
        <end position="152"/>
    </location>
</feature>
<proteinExistence type="predicted"/>
<dbReference type="Proteomes" id="UP001320876">
    <property type="component" value="Unassembled WGS sequence"/>
</dbReference>
<feature type="transmembrane region" description="Helical" evidence="1">
    <location>
        <begin position="99"/>
        <end position="119"/>
    </location>
</feature>
<dbReference type="EMBL" id="JAPDDT010000003">
    <property type="protein sequence ID" value="MCW1922777.1"/>
    <property type="molecule type" value="Genomic_DNA"/>
</dbReference>
<gene>
    <name evidence="3" type="ORF">OKA05_09460</name>
</gene>
<keyword evidence="1" id="KW-0472">Membrane</keyword>
<feature type="domain" description="GYF" evidence="2">
    <location>
        <begin position="8"/>
        <end position="58"/>
    </location>
</feature>
<name>A0ABT3GGP2_9BACT</name>